<dbReference type="InterPro" id="IPR059003">
    <property type="entry name" value="At1g61900_C"/>
</dbReference>
<organism evidence="4 5">
    <name type="scientific">Brassica cretica</name>
    <name type="common">Mustard</name>
    <dbReference type="NCBI Taxonomy" id="69181"/>
    <lineage>
        <taxon>Eukaryota</taxon>
        <taxon>Viridiplantae</taxon>
        <taxon>Streptophyta</taxon>
        <taxon>Embryophyta</taxon>
        <taxon>Tracheophyta</taxon>
        <taxon>Spermatophyta</taxon>
        <taxon>Magnoliopsida</taxon>
        <taxon>eudicotyledons</taxon>
        <taxon>Gunneridae</taxon>
        <taxon>Pentapetalae</taxon>
        <taxon>rosids</taxon>
        <taxon>malvids</taxon>
        <taxon>Brassicales</taxon>
        <taxon>Brassicaceae</taxon>
        <taxon>Brassiceae</taxon>
        <taxon>Brassica</taxon>
    </lineage>
</organism>
<feature type="domain" description="SPARK" evidence="2">
    <location>
        <begin position="84"/>
        <end position="238"/>
    </location>
</feature>
<comment type="caution">
    <text evidence="4">The sequence shown here is derived from an EMBL/GenBank/DDBJ whole genome shotgun (WGS) entry which is preliminary data.</text>
</comment>
<dbReference type="InterPro" id="IPR043891">
    <property type="entry name" value="SPARK"/>
</dbReference>
<dbReference type="PANTHER" id="PTHR33831:SF13">
    <property type="entry name" value="SPARK DOMAIN-CONTAINING PROTEIN"/>
    <property type="match status" value="1"/>
</dbReference>
<keyword evidence="1" id="KW-1133">Transmembrane helix</keyword>
<accession>A0ABQ7B6N0</accession>
<evidence type="ECO:0000256" key="1">
    <source>
        <dbReference type="SAM" id="Phobius"/>
    </source>
</evidence>
<dbReference type="PANTHER" id="PTHR33831">
    <property type="entry name" value="GPI-ANCHORED PROTEIN"/>
    <property type="match status" value="1"/>
</dbReference>
<evidence type="ECO:0000313" key="5">
    <source>
        <dbReference type="Proteomes" id="UP000266723"/>
    </source>
</evidence>
<dbReference type="EMBL" id="QGKV02001507">
    <property type="protein sequence ID" value="KAF3528103.1"/>
    <property type="molecule type" value="Genomic_DNA"/>
</dbReference>
<keyword evidence="1" id="KW-0812">Transmembrane</keyword>
<sequence>MTRRAEFEMGLFVVLQFMFMLSLYFTCSGTILSFRLGFIVYKLGSSEELLPEISSPDTSPQPFLPFIAPSPMVPFINTTIPKLSGLCSLNFTASEGLIQTTSHNCWTVFAPLLANVMCCPQLDATLTITLGKASKETGLLALNRTQSKHCVSDVEKILVGKGASSRLRSICSLYSSNLTASSCPVINVDEFESAVDTSKLLLACEKVDPVKECCEQACQKAILDAATNVTLKASEPLTDNSVRINDCKNVVHRWLASKLEPSQAKETLRGLANCKINRVCPLVFPDMRDISGNCSNVLSNQMGCCGAMESYVSHLQKQALITNLQALDCATSLGTKLQKLNITKNVFSVCHISLKDFSLQESGCLLPSLPSDAIFDQDTGISFTCDLNDNIPAPWPSSSSSSDSTCKKPVTIPALPAAASSQPGLYSEGVTRLVIFVLSLLLVMLLS</sequence>
<feature type="transmembrane region" description="Helical" evidence="1">
    <location>
        <begin position="7"/>
        <end position="25"/>
    </location>
</feature>
<reference evidence="4 5" key="1">
    <citation type="journal article" date="2020" name="BMC Genomics">
        <title>Intraspecific diversification of the crop wild relative Brassica cretica Lam. using demographic model selection.</title>
        <authorList>
            <person name="Kioukis A."/>
            <person name="Michalopoulou V.A."/>
            <person name="Briers L."/>
            <person name="Pirintsos S."/>
            <person name="Studholme D.J."/>
            <person name="Pavlidis P."/>
            <person name="Sarris P.F."/>
        </authorList>
    </citation>
    <scope>NUCLEOTIDE SEQUENCE [LARGE SCALE GENOMIC DNA]</scope>
    <source>
        <strain evidence="5">cv. PFS-1207/04</strain>
    </source>
</reference>
<proteinExistence type="predicted"/>
<protein>
    <recommendedName>
        <fullName evidence="6">SPARK domain-containing protein</fullName>
    </recommendedName>
</protein>
<dbReference type="Proteomes" id="UP000266723">
    <property type="component" value="Unassembled WGS sequence"/>
</dbReference>
<dbReference type="Pfam" id="PF19160">
    <property type="entry name" value="SPARK"/>
    <property type="match status" value="1"/>
</dbReference>
<gene>
    <name evidence="4" type="ORF">DY000_02041569</name>
</gene>
<keyword evidence="5" id="KW-1185">Reference proteome</keyword>
<evidence type="ECO:0000259" key="2">
    <source>
        <dbReference type="Pfam" id="PF19160"/>
    </source>
</evidence>
<evidence type="ECO:0000259" key="3">
    <source>
        <dbReference type="Pfam" id="PF26584"/>
    </source>
</evidence>
<dbReference type="InterPro" id="IPR040336">
    <property type="entry name" value="At1g61900-like"/>
</dbReference>
<keyword evidence="1" id="KW-0472">Membrane</keyword>
<dbReference type="Pfam" id="PF26584">
    <property type="entry name" value="At1g61900"/>
    <property type="match status" value="1"/>
</dbReference>
<evidence type="ECO:0008006" key="6">
    <source>
        <dbReference type="Google" id="ProtNLM"/>
    </source>
</evidence>
<feature type="domain" description="At1g61900-like C-terminal" evidence="3">
    <location>
        <begin position="278"/>
        <end position="351"/>
    </location>
</feature>
<name>A0ABQ7B6N0_BRACR</name>
<evidence type="ECO:0000313" key="4">
    <source>
        <dbReference type="EMBL" id="KAF3528103.1"/>
    </source>
</evidence>